<reference evidence="2" key="1">
    <citation type="submission" date="2024-07" db="EMBL/GenBank/DDBJ databases">
        <authorList>
            <person name="Yu S.T."/>
        </authorList>
    </citation>
    <scope>NUCLEOTIDE SEQUENCE</scope>
    <source>
        <strain evidence="2">Y1</strain>
    </source>
</reference>
<dbReference type="RefSeq" id="WP_369184905.1">
    <property type="nucleotide sequence ID" value="NZ_CP163445.1"/>
</dbReference>
<keyword evidence="2" id="KW-0223">Dioxygenase</keyword>
<dbReference type="SUPFAM" id="SSF51197">
    <property type="entry name" value="Clavaminate synthase-like"/>
    <property type="match status" value="1"/>
</dbReference>
<proteinExistence type="predicted"/>
<dbReference type="GO" id="GO:0016706">
    <property type="term" value="F:2-oxoglutarate-dependent dioxygenase activity"/>
    <property type="evidence" value="ECO:0007669"/>
    <property type="project" value="UniProtKB-ARBA"/>
</dbReference>
<dbReference type="PANTHER" id="PTHR20883">
    <property type="entry name" value="PHYTANOYL-COA DIOXYGENASE DOMAIN CONTAINING 1"/>
    <property type="match status" value="1"/>
</dbReference>
<accession>A0AB39TTW0</accession>
<dbReference type="Pfam" id="PF05721">
    <property type="entry name" value="PhyH"/>
    <property type="match status" value="1"/>
</dbReference>
<dbReference type="Pfam" id="PF00483">
    <property type="entry name" value="NTP_transferase"/>
    <property type="match status" value="1"/>
</dbReference>
<dbReference type="PANTHER" id="PTHR20883:SF48">
    <property type="entry name" value="ECTOINE DIOXYGENASE"/>
    <property type="match status" value="1"/>
</dbReference>
<dbReference type="GO" id="GO:0016779">
    <property type="term" value="F:nucleotidyltransferase activity"/>
    <property type="evidence" value="ECO:0007669"/>
    <property type="project" value="UniProtKB-ARBA"/>
</dbReference>
<name>A0AB39TTW0_9ACTN</name>
<dbReference type="Gene3D" id="2.60.120.620">
    <property type="entry name" value="q2cbj1_9rhob like domain"/>
    <property type="match status" value="1"/>
</dbReference>
<keyword evidence="2" id="KW-0560">Oxidoreductase</keyword>
<dbReference type="EMBL" id="CP163445">
    <property type="protein sequence ID" value="XDQ82569.1"/>
    <property type="molecule type" value="Genomic_DNA"/>
</dbReference>
<dbReference type="InterPro" id="IPR005835">
    <property type="entry name" value="NTP_transferase_dom"/>
</dbReference>
<organism evidence="2">
    <name type="scientific">Streptomyces sp. Y1</name>
    <dbReference type="NCBI Taxonomy" id="3238634"/>
    <lineage>
        <taxon>Bacteria</taxon>
        <taxon>Bacillati</taxon>
        <taxon>Actinomycetota</taxon>
        <taxon>Actinomycetes</taxon>
        <taxon>Kitasatosporales</taxon>
        <taxon>Streptomycetaceae</taxon>
        <taxon>Streptomyces</taxon>
    </lineage>
</organism>
<sequence length="538" mass="57849">MAEQSTARTTRPTNWYTSTLASLPARAVALVLAGGKGSRLRATTDPELNRTPKVLLPIDTPAGRIPMLGHVLTQLTAAGFRRIAVLTSTDPASGADAVEAFARTHSTREVELTIHREDHPLGTAGAAYAALVHLPDTPTAVVLPADTLFPFALLPSVIAAHTARSVAVTWTVTTEPGRFAQNAGRLFLGPDGEFVVHALEGVDAHLPAGCRRGLRQATSTGAVALTPAPFRTLFEDYAQRLAHPAEADLYRQFMPWAISQGRSVGAYDIRTPAPDLGTPDRLAVFGRTAREESRTVPTTKQPALTEQQARHFRDLGYLRLPDPGLPRNLLDEVAELVRVRAARLPAGHTKVYRLYQHDRGLMHRLVAHPALAGPLTALLGPNVVYVLNRHNQGSLNSPEAQEVRLHRDILQPTRGLLTAVVYFEDATVETGCTWIVPGSHRAAYVGVPQPDGGGTWMDEHPELADLTDQAVPVPVPAGGVLLFDATVFHTVGLNIGGATRASAVLGYRSADELDAHPDPDRQVVVAGAQLYRGNDRPN</sequence>
<dbReference type="Gene3D" id="3.90.550.10">
    <property type="entry name" value="Spore Coat Polysaccharide Biosynthesis Protein SpsA, Chain A"/>
    <property type="match status" value="1"/>
</dbReference>
<feature type="domain" description="Nucleotidyl transferase" evidence="1">
    <location>
        <begin position="29"/>
        <end position="174"/>
    </location>
</feature>
<evidence type="ECO:0000313" key="2">
    <source>
        <dbReference type="EMBL" id="XDQ82569.1"/>
    </source>
</evidence>
<dbReference type="GO" id="GO:0005506">
    <property type="term" value="F:iron ion binding"/>
    <property type="evidence" value="ECO:0007669"/>
    <property type="project" value="UniProtKB-ARBA"/>
</dbReference>
<dbReference type="AlphaFoldDB" id="A0AB39TTW0"/>
<protein>
    <submittedName>
        <fullName evidence="2">Phytanoyl-CoA dioxygenase family protein</fullName>
    </submittedName>
</protein>
<evidence type="ECO:0000259" key="1">
    <source>
        <dbReference type="Pfam" id="PF00483"/>
    </source>
</evidence>
<dbReference type="SUPFAM" id="SSF53448">
    <property type="entry name" value="Nucleotide-diphospho-sugar transferases"/>
    <property type="match status" value="1"/>
</dbReference>
<dbReference type="InterPro" id="IPR008775">
    <property type="entry name" value="Phytyl_CoA_dOase-like"/>
</dbReference>
<dbReference type="InterPro" id="IPR029044">
    <property type="entry name" value="Nucleotide-diphossugar_trans"/>
</dbReference>
<gene>
    <name evidence="2" type="ORF">AB2U05_30780</name>
</gene>